<gene>
    <name evidence="2" type="ordered locus">ABO_1874</name>
</gene>
<dbReference type="HOGENOM" id="CLU_2314182_0_0_6"/>
<reference evidence="2 3" key="1">
    <citation type="journal article" date="2006" name="Nat. Biotechnol.">
        <title>Genome sequence of the ubiquitous hydrocarbon-degrading marine bacterium Alcanivorax borkumensis.</title>
        <authorList>
            <person name="Schneiker S."/>
            <person name="Martins dos Santos V.A.P."/>
            <person name="Bartels D."/>
            <person name="Bekel T."/>
            <person name="Brecht M."/>
            <person name="Buhrmester J."/>
            <person name="Chernikova T.N."/>
            <person name="Denaro R."/>
            <person name="Ferrer M."/>
            <person name="Gertler C."/>
            <person name="Goesmann A."/>
            <person name="Golyshina O.V."/>
            <person name="Kaminski F."/>
            <person name="Khachane A.N."/>
            <person name="Lang S."/>
            <person name="Linke B."/>
            <person name="McHardy A.C."/>
            <person name="Meyer F."/>
            <person name="Nechitaylo T."/>
            <person name="Puehler A."/>
            <person name="Regenhardt D."/>
            <person name="Rupp O."/>
            <person name="Sabirova J.S."/>
            <person name="Selbitschka W."/>
            <person name="Yakimov M.M."/>
            <person name="Timmis K.N."/>
            <person name="Vorhoelter F.-J."/>
            <person name="Weidner S."/>
            <person name="Kaiser O."/>
            <person name="Golyshin P.N."/>
        </authorList>
    </citation>
    <scope>NUCLEOTIDE SEQUENCE [LARGE SCALE GENOMIC DNA]</scope>
    <source>
        <strain evidence="3">ATCC 700651 / DSM 11573 / NCIMB 13689 / SK2</strain>
    </source>
</reference>
<organism evidence="2 3">
    <name type="scientific">Alcanivorax borkumensis (strain ATCC 700651 / DSM 11573 / NCIMB 13689 / SK2)</name>
    <dbReference type="NCBI Taxonomy" id="393595"/>
    <lineage>
        <taxon>Bacteria</taxon>
        <taxon>Pseudomonadati</taxon>
        <taxon>Pseudomonadota</taxon>
        <taxon>Gammaproteobacteria</taxon>
        <taxon>Oceanospirillales</taxon>
        <taxon>Alcanivoracaceae</taxon>
        <taxon>Alcanivorax</taxon>
    </lineage>
</organism>
<feature type="compositionally biased region" description="Basic and acidic residues" evidence="1">
    <location>
        <begin position="77"/>
        <end position="92"/>
    </location>
</feature>
<evidence type="ECO:0000313" key="3">
    <source>
        <dbReference type="Proteomes" id="UP000008871"/>
    </source>
</evidence>
<keyword evidence="3" id="KW-1185">Reference proteome</keyword>
<feature type="region of interest" description="Disordered" evidence="1">
    <location>
        <begin position="77"/>
        <end position="99"/>
    </location>
</feature>
<dbReference type="Proteomes" id="UP000008871">
    <property type="component" value="Chromosome"/>
</dbReference>
<proteinExistence type="predicted"/>
<dbReference type="AlphaFoldDB" id="Q0VNC6"/>
<sequence>MNTPCQGWQLALSVVLLFGLPNIALADAVLEKRIAKFKPICSDYESAKKIAECHRPPGSYQAAYQMTGERRKRALEQGRKAIKMSRDTDRHMQNKYRYR</sequence>
<protein>
    <submittedName>
        <fullName evidence="2">Uncharacterized protein</fullName>
    </submittedName>
</protein>
<accession>Q0VNC6</accession>
<dbReference type="EMBL" id="AM286690">
    <property type="protein sequence ID" value="CAL17322.1"/>
    <property type="molecule type" value="Genomic_DNA"/>
</dbReference>
<evidence type="ECO:0000256" key="1">
    <source>
        <dbReference type="SAM" id="MobiDB-lite"/>
    </source>
</evidence>
<evidence type="ECO:0000313" key="2">
    <source>
        <dbReference type="EMBL" id="CAL17322.1"/>
    </source>
</evidence>
<name>Q0VNC6_ALCBS</name>
<dbReference type="RefSeq" id="WP_011589153.1">
    <property type="nucleotide sequence ID" value="NC_008260.1"/>
</dbReference>
<dbReference type="KEGG" id="abo:ABO_1874"/>
<dbReference type="OrthoDB" id="9873024at2"/>